<evidence type="ECO:0000313" key="1">
    <source>
        <dbReference type="EMBL" id="PWN50576.1"/>
    </source>
</evidence>
<gene>
    <name evidence="1" type="ORF">IE53DRAFT_368786</name>
</gene>
<name>A0ACD0NXP2_9BASI</name>
<accession>A0ACD0NXP2</accession>
<evidence type="ECO:0000313" key="2">
    <source>
        <dbReference type="Proteomes" id="UP000245626"/>
    </source>
</evidence>
<dbReference type="EMBL" id="KZ819917">
    <property type="protein sequence ID" value="PWN50576.1"/>
    <property type="molecule type" value="Genomic_DNA"/>
</dbReference>
<sequence>MAFPVPNPTAPFWLKDADPTLARHRSTADLPNQADLVIVGSGLSAATTAHNVYLQAAEKGLPPPKVVMIEARDTASGATGRNGGHIKPDVYYSYSKYKSMYGAELANRLMTYEEGHVQIYKDLVESLGERGAEADMVITQACDVFHLPSEADFARRSFLERKRDHPDDTKQIVEITDPQELLEESGIVGGKWGLTFPAGHIWPYKLCCALIQTSLEKGMNLQTRTVVVGLKRSVEGIWRVETDRGTISCRSVVAATNAYTSGILPEIFKEKIVPVRGTACNIVPSKSFIESKAKKVGGAFSNTYGIRFKPGEADYMISRQVKDKSIVLGGAKGEFLWDHSAWYDNVDDSKLLPGTQAYFESYASKYFKGWKKEEEEEGKPGGVERVWTGILGYSSDLVPWIGELDGEENEGLFIIAGFHGHGMPRIPGCASSLALLITSKLSEGRVSESVRKAFRESLPQPYVITSQRLQAKVNMIKGSMGQDPSEAKSNVHQPRRTTHSAHL</sequence>
<dbReference type="Proteomes" id="UP000245626">
    <property type="component" value="Unassembled WGS sequence"/>
</dbReference>
<protein>
    <submittedName>
        <fullName evidence="1">DAO-domain-containing protein</fullName>
    </submittedName>
</protein>
<keyword evidence="2" id="KW-1185">Reference proteome</keyword>
<proteinExistence type="predicted"/>
<reference evidence="1 2" key="1">
    <citation type="journal article" date="2018" name="Mol. Biol. Evol.">
        <title>Broad Genomic Sampling Reveals a Smut Pathogenic Ancestry of the Fungal Clade Ustilaginomycotina.</title>
        <authorList>
            <person name="Kijpornyongpan T."/>
            <person name="Mondo S.J."/>
            <person name="Barry K."/>
            <person name="Sandor L."/>
            <person name="Lee J."/>
            <person name="Lipzen A."/>
            <person name="Pangilinan J."/>
            <person name="LaButti K."/>
            <person name="Hainaut M."/>
            <person name="Henrissat B."/>
            <person name="Grigoriev I.V."/>
            <person name="Spatafora J.W."/>
            <person name="Aime M.C."/>
        </authorList>
    </citation>
    <scope>NUCLEOTIDE SEQUENCE [LARGE SCALE GENOMIC DNA]</scope>
    <source>
        <strain evidence="1 2">SA 807</strain>
    </source>
</reference>
<organism evidence="1 2">
    <name type="scientific">Violaceomyces palustris</name>
    <dbReference type="NCBI Taxonomy" id="1673888"/>
    <lineage>
        <taxon>Eukaryota</taxon>
        <taxon>Fungi</taxon>
        <taxon>Dikarya</taxon>
        <taxon>Basidiomycota</taxon>
        <taxon>Ustilaginomycotina</taxon>
        <taxon>Ustilaginomycetes</taxon>
        <taxon>Violaceomycetales</taxon>
        <taxon>Violaceomycetaceae</taxon>
        <taxon>Violaceomyces</taxon>
    </lineage>
</organism>